<dbReference type="InterPro" id="IPR009381">
    <property type="entry name" value="Trehalose_catabolism_ThuA_prok"/>
</dbReference>
<dbReference type="SUPFAM" id="SSF52317">
    <property type="entry name" value="Class I glutamine amidotransferase-like"/>
    <property type="match status" value="1"/>
</dbReference>
<dbReference type="Pfam" id="PF06283">
    <property type="entry name" value="ThuA"/>
    <property type="match status" value="1"/>
</dbReference>
<dbReference type="KEGG" id="mey:TM49_01340"/>
<dbReference type="PATRIC" id="fig|1486262.3.peg.276"/>
<dbReference type="HOGENOM" id="CLU_084426_0_0_5"/>
<dbReference type="InterPro" id="IPR029062">
    <property type="entry name" value="Class_I_gatase-like"/>
</dbReference>
<dbReference type="InterPro" id="IPR029010">
    <property type="entry name" value="ThuA-like"/>
</dbReference>
<name>A0A0D5LMU3_MAREN</name>
<dbReference type="PIRSF" id="PIRSF030013">
    <property type="entry name" value="ThuA"/>
    <property type="match status" value="1"/>
</dbReference>
<organism evidence="2 3">
    <name type="scientific">Martelella endophytica</name>
    <dbReference type="NCBI Taxonomy" id="1486262"/>
    <lineage>
        <taxon>Bacteria</taxon>
        <taxon>Pseudomonadati</taxon>
        <taxon>Pseudomonadota</taxon>
        <taxon>Alphaproteobacteria</taxon>
        <taxon>Hyphomicrobiales</taxon>
        <taxon>Aurantimonadaceae</taxon>
        <taxon>Martelella</taxon>
    </lineage>
</organism>
<proteinExistence type="predicted"/>
<dbReference type="OrthoDB" id="252909at2"/>
<dbReference type="STRING" id="1486262.TM49_01340"/>
<keyword evidence="3" id="KW-1185">Reference proteome</keyword>
<accession>A0A0D5LMU3</accession>
<reference evidence="2 3" key="1">
    <citation type="journal article" date="2015" name="Genome Announc.">
        <title>Complete genome sequence of Martelella endophytica YC6887, which has antifungal activity associated with a halophyte.</title>
        <authorList>
            <person name="Khan A."/>
            <person name="Khan H."/>
            <person name="Chung E.J."/>
            <person name="Hossain M.T."/>
            <person name="Chung Y.R."/>
        </authorList>
    </citation>
    <scope>NUCLEOTIDE SEQUENCE [LARGE SCALE GENOMIC DNA]</scope>
    <source>
        <strain evidence="2">YC6887</strain>
    </source>
</reference>
<dbReference type="Gene3D" id="3.40.50.880">
    <property type="match status" value="1"/>
</dbReference>
<evidence type="ECO:0000313" key="3">
    <source>
        <dbReference type="Proteomes" id="UP000032611"/>
    </source>
</evidence>
<dbReference type="RefSeq" id="WP_045679211.1">
    <property type="nucleotide sequence ID" value="NZ_CP010803.1"/>
</dbReference>
<evidence type="ECO:0000259" key="1">
    <source>
        <dbReference type="Pfam" id="PF06283"/>
    </source>
</evidence>
<dbReference type="EMBL" id="CP010803">
    <property type="protein sequence ID" value="AJY44633.1"/>
    <property type="molecule type" value="Genomic_DNA"/>
</dbReference>
<feature type="domain" description="ThuA-like" evidence="1">
    <location>
        <begin position="5"/>
        <end position="220"/>
    </location>
</feature>
<dbReference type="Proteomes" id="UP000032611">
    <property type="component" value="Chromosome"/>
</dbReference>
<sequence>MTIRTLVWGENVHEKTNKRVAELYPDGMHACIAGALNKDAGISAETAVLQDAEHGLTAERLANTDVLIWWGHAAHGDVDDKVVERVCEAVWGGMGMIFLHSAHFSKPFKRLMGAPCNLTWREAGERERLWVTSRNHPIAAGIDNYFELENEEMYGEPFGVPEPLETVFVSWFQGGEVFRSGLTYKRGAGNVFYFRPGHETYPTYHNENVLKVITNAVHWAHNPAARLADSTAAPNVPVDKAPEKIEERGVTLHQAGEAGFR</sequence>
<dbReference type="AlphaFoldDB" id="A0A0D5LMU3"/>
<protein>
    <submittedName>
        <fullName evidence="2">PalA</fullName>
    </submittedName>
</protein>
<evidence type="ECO:0000313" key="2">
    <source>
        <dbReference type="EMBL" id="AJY44633.1"/>
    </source>
</evidence>
<gene>
    <name evidence="2" type="ORF">TM49_01340</name>
</gene>